<dbReference type="Gene3D" id="3.80.10.10">
    <property type="entry name" value="Ribonuclease Inhibitor"/>
    <property type="match status" value="3"/>
</dbReference>
<comment type="similarity">
    <text evidence="2">Belongs to the small leucine-rich proteoglycan (SLRP) family. SLRP class III subfamily.</text>
</comment>
<keyword evidence="7" id="KW-0677">Repeat</keyword>
<dbReference type="InterPro" id="IPR001611">
    <property type="entry name" value="Leu-rich_rpt"/>
</dbReference>
<comment type="caution">
    <text evidence="13">The sequence shown here is derived from an EMBL/GenBank/DDBJ whole genome shotgun (WGS) entry which is preliminary data.</text>
</comment>
<keyword evidence="14" id="KW-1185">Reference proteome</keyword>
<dbReference type="GO" id="GO:0031012">
    <property type="term" value="C:extracellular matrix"/>
    <property type="evidence" value="ECO:0007669"/>
    <property type="project" value="TreeGrafter"/>
</dbReference>
<protein>
    <recommendedName>
        <fullName evidence="12">LRRNT domain-containing protein</fullName>
    </recommendedName>
</protein>
<dbReference type="PANTHER" id="PTHR46269">
    <property type="entry name" value="EPIPHYCAN-RELATED"/>
    <property type="match status" value="1"/>
</dbReference>
<dbReference type="Pfam" id="PF00560">
    <property type="entry name" value="LRR_1"/>
    <property type="match status" value="1"/>
</dbReference>
<keyword evidence="3" id="KW-0964">Secreted</keyword>
<dbReference type="AlphaFoldDB" id="A0A8T2J7X5"/>
<feature type="region of interest" description="Disordered" evidence="10">
    <location>
        <begin position="73"/>
        <end position="102"/>
    </location>
</feature>
<accession>A0A8T2J7X5</accession>
<dbReference type="GO" id="GO:0005615">
    <property type="term" value="C:extracellular space"/>
    <property type="evidence" value="ECO:0007669"/>
    <property type="project" value="TreeGrafter"/>
</dbReference>
<gene>
    <name evidence="13" type="ORF">GDO86_005666</name>
</gene>
<keyword evidence="6 11" id="KW-0732">Signal</keyword>
<feature type="chain" id="PRO_5035817066" description="LRRNT domain-containing protein" evidence="11">
    <location>
        <begin position="23"/>
        <end position="321"/>
    </location>
</feature>
<keyword evidence="5" id="KW-0433">Leucine-rich repeat</keyword>
<proteinExistence type="inferred from homology"/>
<evidence type="ECO:0000256" key="7">
    <source>
        <dbReference type="ARBA" id="ARBA00022737"/>
    </source>
</evidence>
<dbReference type="SMART" id="SM00013">
    <property type="entry name" value="LRRNT"/>
    <property type="match status" value="1"/>
</dbReference>
<evidence type="ECO:0000256" key="10">
    <source>
        <dbReference type="SAM" id="MobiDB-lite"/>
    </source>
</evidence>
<evidence type="ECO:0000259" key="12">
    <source>
        <dbReference type="SMART" id="SM00013"/>
    </source>
</evidence>
<dbReference type="SUPFAM" id="SSF52058">
    <property type="entry name" value="L domain-like"/>
    <property type="match status" value="1"/>
</dbReference>
<feature type="signal peptide" evidence="11">
    <location>
        <begin position="1"/>
        <end position="22"/>
    </location>
</feature>
<dbReference type="InterPro" id="IPR032675">
    <property type="entry name" value="LRR_dom_sf"/>
</dbReference>
<dbReference type="EMBL" id="JAACNH010000006">
    <property type="protein sequence ID" value="KAG8439554.1"/>
    <property type="molecule type" value="Genomic_DNA"/>
</dbReference>
<evidence type="ECO:0000256" key="4">
    <source>
        <dbReference type="ARBA" id="ARBA00022530"/>
    </source>
</evidence>
<dbReference type="Proteomes" id="UP000812440">
    <property type="component" value="Chromosome 3"/>
</dbReference>
<evidence type="ECO:0000313" key="14">
    <source>
        <dbReference type="Proteomes" id="UP000812440"/>
    </source>
</evidence>
<evidence type="ECO:0000313" key="13">
    <source>
        <dbReference type="EMBL" id="KAG8439554.1"/>
    </source>
</evidence>
<evidence type="ECO:0000256" key="3">
    <source>
        <dbReference type="ARBA" id="ARBA00022525"/>
    </source>
</evidence>
<name>A0A8T2J7X5_9PIPI</name>
<dbReference type="Pfam" id="PF13855">
    <property type="entry name" value="LRR_8"/>
    <property type="match status" value="1"/>
</dbReference>
<evidence type="ECO:0000256" key="8">
    <source>
        <dbReference type="ARBA" id="ARBA00023157"/>
    </source>
</evidence>
<dbReference type="FunFam" id="3.80.10.10:FF:000167">
    <property type="entry name" value="epiphycan"/>
    <property type="match status" value="1"/>
</dbReference>
<dbReference type="GO" id="GO:0061975">
    <property type="term" value="P:articular cartilage development"/>
    <property type="evidence" value="ECO:0007669"/>
    <property type="project" value="TreeGrafter"/>
</dbReference>
<dbReference type="PROSITE" id="PS51450">
    <property type="entry name" value="LRR"/>
    <property type="match status" value="3"/>
</dbReference>
<keyword evidence="9" id="KW-0325">Glycoprotein</keyword>
<reference evidence="13" key="1">
    <citation type="thesis" date="2020" institute="ProQuest LLC" country="789 East Eisenhower Parkway, Ann Arbor, MI, USA">
        <title>Comparative Genomics and Chromosome Evolution.</title>
        <authorList>
            <person name="Mudd A.B."/>
        </authorList>
    </citation>
    <scope>NUCLEOTIDE SEQUENCE</scope>
    <source>
        <strain evidence="13">Female2</strain>
        <tissue evidence="13">Blood</tissue>
    </source>
</reference>
<keyword evidence="4" id="KW-0272">Extracellular matrix</keyword>
<evidence type="ECO:0000256" key="5">
    <source>
        <dbReference type="ARBA" id="ARBA00022614"/>
    </source>
</evidence>
<sequence length="321" mass="36275">MKAFKTFGKLFLAINILQTVIAAPATETINYDTDTYEDVLDSLYDYDENPLIDQGKIEIGTVLPIVNRPIISQEQVPDETEEAEESTPKLIDGSSPQGPLTPAVLPPDTSGSISSTCILCACLLTTVYCDDHNLDAIPPLPKETTHVYLRFNRISKISKNDFSHLSKLQKIDLTSNLISEIDEDAFRTLPRLSELILRDNRIRQLPELPTTMNLIDVSHNRLGPKGLKQEAFKDLKDLHILYLSDNHLNHIPIPLPESLQSLHLQDNNIQEMHEETFCNMKDWSYARRALEDIRLDGNPINLSRTPQAFMCLPRIPVGRLV</sequence>
<evidence type="ECO:0000256" key="6">
    <source>
        <dbReference type="ARBA" id="ARBA00022729"/>
    </source>
</evidence>
<dbReference type="InterPro" id="IPR003591">
    <property type="entry name" value="Leu-rich_rpt_typical-subtyp"/>
</dbReference>
<evidence type="ECO:0000256" key="1">
    <source>
        <dbReference type="ARBA" id="ARBA00004498"/>
    </source>
</evidence>
<evidence type="ECO:0000256" key="2">
    <source>
        <dbReference type="ARBA" id="ARBA00006912"/>
    </source>
</evidence>
<keyword evidence="8" id="KW-1015">Disulfide bond</keyword>
<dbReference type="SMART" id="SM00369">
    <property type="entry name" value="LRR_TYP"/>
    <property type="match status" value="5"/>
</dbReference>
<evidence type="ECO:0000256" key="9">
    <source>
        <dbReference type="ARBA" id="ARBA00023180"/>
    </source>
</evidence>
<evidence type="ECO:0000256" key="11">
    <source>
        <dbReference type="SAM" id="SignalP"/>
    </source>
</evidence>
<dbReference type="GO" id="GO:0060348">
    <property type="term" value="P:bone development"/>
    <property type="evidence" value="ECO:0007669"/>
    <property type="project" value="TreeGrafter"/>
</dbReference>
<feature type="domain" description="LRRNT" evidence="12">
    <location>
        <begin position="116"/>
        <end position="146"/>
    </location>
</feature>
<dbReference type="InterPro" id="IPR043547">
    <property type="entry name" value="Mimecan/Epiphycan/Opticin"/>
</dbReference>
<organism evidence="13 14">
    <name type="scientific">Hymenochirus boettgeri</name>
    <name type="common">Congo dwarf clawed frog</name>
    <dbReference type="NCBI Taxonomy" id="247094"/>
    <lineage>
        <taxon>Eukaryota</taxon>
        <taxon>Metazoa</taxon>
        <taxon>Chordata</taxon>
        <taxon>Craniata</taxon>
        <taxon>Vertebrata</taxon>
        <taxon>Euteleostomi</taxon>
        <taxon>Amphibia</taxon>
        <taxon>Batrachia</taxon>
        <taxon>Anura</taxon>
        <taxon>Pipoidea</taxon>
        <taxon>Pipidae</taxon>
        <taxon>Pipinae</taxon>
        <taxon>Hymenochirus</taxon>
    </lineage>
</organism>
<dbReference type="PANTHER" id="PTHR46269:SF3">
    <property type="entry name" value="EPIPHYCAN"/>
    <property type="match status" value="1"/>
</dbReference>
<dbReference type="OrthoDB" id="676979at2759"/>
<dbReference type="InterPro" id="IPR000372">
    <property type="entry name" value="LRRNT"/>
</dbReference>
<comment type="subcellular location">
    <subcellularLocation>
        <location evidence="1">Secreted</location>
        <location evidence="1">Extracellular space</location>
        <location evidence="1">Extracellular matrix</location>
    </subcellularLocation>
</comment>
<feature type="compositionally biased region" description="Acidic residues" evidence="10">
    <location>
        <begin position="76"/>
        <end position="85"/>
    </location>
</feature>